<dbReference type="GO" id="GO:0005886">
    <property type="term" value="C:plasma membrane"/>
    <property type="evidence" value="ECO:0007669"/>
    <property type="project" value="UniProtKB-SubCell"/>
</dbReference>
<keyword evidence="2" id="KW-0472">Membrane</keyword>
<dbReference type="InterPro" id="IPR055355">
    <property type="entry name" value="ZP-C"/>
</dbReference>
<proteinExistence type="inferred from homology"/>
<gene>
    <name evidence="4" type="ORF">JZ751_022935</name>
</gene>
<accession>A0A8T2PGQ9</accession>
<keyword evidence="2" id="KW-0964">Secreted</keyword>
<comment type="caution">
    <text evidence="4">The sequence shown here is derived from an EMBL/GenBank/DDBJ whole genome shotgun (WGS) entry which is preliminary data.</text>
</comment>
<keyword evidence="1 2" id="KW-1015">Disulfide bond</keyword>
<dbReference type="EMBL" id="JAFBMS010000006">
    <property type="protein sequence ID" value="KAG9351684.1"/>
    <property type="molecule type" value="Genomic_DNA"/>
</dbReference>
<keyword evidence="5" id="KW-1185">Reference proteome</keyword>
<dbReference type="GO" id="GO:0035805">
    <property type="term" value="C:egg coat"/>
    <property type="evidence" value="ECO:0007669"/>
    <property type="project" value="UniProtKB-SubCell"/>
</dbReference>
<dbReference type="GO" id="GO:0035804">
    <property type="term" value="F:structural constituent of egg coat"/>
    <property type="evidence" value="ECO:0007669"/>
    <property type="project" value="UniProtKB-UniRule"/>
</dbReference>
<name>A0A8T2PGQ9_9TELE</name>
<dbReference type="GO" id="GO:2000344">
    <property type="term" value="P:positive regulation of acrosome reaction"/>
    <property type="evidence" value="ECO:0007669"/>
    <property type="project" value="UniProtKB-UniRule"/>
</dbReference>
<protein>
    <recommendedName>
        <fullName evidence="2">Zona pellucida sperm-binding protein 3</fullName>
    </recommendedName>
</protein>
<dbReference type="FunFam" id="2.60.40.4100:FF:000002">
    <property type="entry name" value="Zona pellucida sperm-binding protein 3"/>
    <property type="match status" value="1"/>
</dbReference>
<dbReference type="Gene3D" id="2.60.40.4100">
    <property type="entry name" value="Zona pellucida, ZP-C domain"/>
    <property type="match status" value="1"/>
</dbReference>
<reference evidence="4" key="1">
    <citation type="thesis" date="2021" institute="BYU ScholarsArchive" country="Provo, UT, USA">
        <title>Applications of and Algorithms for Genome Assembly and Genomic Analyses with an Emphasis on Marine Teleosts.</title>
        <authorList>
            <person name="Pickett B.D."/>
        </authorList>
    </citation>
    <scope>NUCLEOTIDE SEQUENCE</scope>
    <source>
        <strain evidence="4">HI-2016</strain>
    </source>
</reference>
<dbReference type="GO" id="GO:0032190">
    <property type="term" value="F:acrosin binding"/>
    <property type="evidence" value="ECO:0007669"/>
    <property type="project" value="TreeGrafter"/>
</dbReference>
<dbReference type="GO" id="GO:0035803">
    <property type="term" value="P:egg coat formation"/>
    <property type="evidence" value="ECO:0007669"/>
    <property type="project" value="UniProtKB-UniRule"/>
</dbReference>
<comment type="PTM">
    <text evidence="2">Proteolytically cleaved before the transmembrane segment to yield the secreted ectodomain incorporated in the zona pellucida.</text>
</comment>
<comment type="similarity">
    <text evidence="2">Belongs to the ZP domain family. ZPC subfamily.</text>
</comment>
<dbReference type="OrthoDB" id="8880842at2759"/>
<dbReference type="GO" id="GO:0007339">
    <property type="term" value="P:binding of sperm to zona pellucida"/>
    <property type="evidence" value="ECO:0007669"/>
    <property type="project" value="UniProtKB-UniRule"/>
</dbReference>
<feature type="domain" description="ZP" evidence="3">
    <location>
        <begin position="1"/>
        <end position="198"/>
    </location>
</feature>
<dbReference type="SMART" id="SM00241">
    <property type="entry name" value="ZP"/>
    <property type="match status" value="1"/>
</dbReference>
<comment type="function">
    <text evidence="2">Component of the zona pellucida, an extracellular matrix surrounding oocytes which mediates sperm binding, induction of the acrosome reaction and prevents post-fertilization polyspermy. The zona pellucida is composed of 3 to 4 glycoproteins, ZP1, ZP2, ZP3, and ZP4. ZP3 is essential for sperm binding and zona matrix formation.</text>
</comment>
<dbReference type="InterPro" id="IPR001507">
    <property type="entry name" value="ZP_dom"/>
</dbReference>
<keyword evidence="2" id="KW-0165">Cleavage on pair of basic residues</keyword>
<dbReference type="AlphaFoldDB" id="A0A8T2PGQ9"/>
<dbReference type="PANTHER" id="PTHR11576">
    <property type="entry name" value="ZONA PELLUCIDA SPERM-BINDING PROTEIN 3"/>
    <property type="match status" value="1"/>
</dbReference>
<evidence type="ECO:0000256" key="2">
    <source>
        <dbReference type="RuleBase" id="RU367066"/>
    </source>
</evidence>
<evidence type="ECO:0000256" key="1">
    <source>
        <dbReference type="ARBA" id="ARBA00023157"/>
    </source>
</evidence>
<organism evidence="4 5">
    <name type="scientific">Albula glossodonta</name>
    <name type="common">roundjaw bonefish</name>
    <dbReference type="NCBI Taxonomy" id="121402"/>
    <lineage>
        <taxon>Eukaryota</taxon>
        <taxon>Metazoa</taxon>
        <taxon>Chordata</taxon>
        <taxon>Craniata</taxon>
        <taxon>Vertebrata</taxon>
        <taxon>Euteleostomi</taxon>
        <taxon>Actinopterygii</taxon>
        <taxon>Neopterygii</taxon>
        <taxon>Teleostei</taxon>
        <taxon>Albuliformes</taxon>
        <taxon>Albulidae</taxon>
        <taxon>Albula</taxon>
    </lineage>
</organism>
<keyword evidence="2" id="KW-1003">Cell membrane</keyword>
<evidence type="ECO:0000259" key="3">
    <source>
        <dbReference type="PROSITE" id="PS51034"/>
    </source>
</evidence>
<evidence type="ECO:0000313" key="5">
    <source>
        <dbReference type="Proteomes" id="UP000824540"/>
    </source>
</evidence>
<keyword evidence="2" id="KW-0272">Extracellular matrix</keyword>
<keyword evidence="2" id="KW-0732">Signal</keyword>
<dbReference type="Proteomes" id="UP000824540">
    <property type="component" value="Unassembled WGS sequence"/>
</dbReference>
<dbReference type="PANTHER" id="PTHR11576:SF2">
    <property type="entry name" value="ZONA PELLUCIDA SPERM-BINDING PROTEIN 3"/>
    <property type="match status" value="1"/>
</dbReference>
<dbReference type="Pfam" id="PF00100">
    <property type="entry name" value="Zona_pellucida"/>
    <property type="match status" value="1"/>
</dbReference>
<sequence>MEIKVKADFYNTGVVIDWADLHLGPETVEPCGARPSGPNEYTIIAALIECGTKHLTSDDVLDFSLKFMTSNWHSERATDVYFVGDIIYIEASFIVNNHMPLRLFVKSCVATMVPDKSSVSRYAFIDNDGCLTNSRLTSSKSRFLPRVQDDKLQIQLEAFRFHNDIRRVLYITCHLKAIPVMYNMDSLNRACSFISGRWRSVDGNDQICDSCETKRLGKQTASDHRKLG</sequence>
<comment type="domain">
    <text evidence="2">The ZP domain is involved in the polymerization of the ZP proteins to form the zona pellucida.</text>
</comment>
<comment type="subcellular location">
    <subcellularLocation>
        <location evidence="2">Zona pellucida</location>
    </subcellularLocation>
    <subcellularLocation>
        <location evidence="2">Cell membrane</location>
        <topology evidence="2">Single-pass type I membrane protein</topology>
    </subcellularLocation>
</comment>
<evidence type="ECO:0000313" key="4">
    <source>
        <dbReference type="EMBL" id="KAG9351684.1"/>
    </source>
</evidence>
<dbReference type="InterPro" id="IPR042235">
    <property type="entry name" value="ZP-C_dom"/>
</dbReference>
<dbReference type="PROSITE" id="PS51034">
    <property type="entry name" value="ZP_2"/>
    <property type="match status" value="1"/>
</dbReference>